<dbReference type="STRING" id="145388.A0A0D2MIE6"/>
<name>A0A0D2MIE6_9CHLO</name>
<proteinExistence type="predicted"/>
<dbReference type="PANTHER" id="PTHR33975:SF2">
    <property type="entry name" value="MYELIN-ASSOCIATED OLIGODENDROCYTE BASIC PROTEIN"/>
    <property type="match status" value="1"/>
</dbReference>
<dbReference type="Proteomes" id="UP000054498">
    <property type="component" value="Unassembled WGS sequence"/>
</dbReference>
<dbReference type="KEGG" id="mng:MNEG_5146"/>
<evidence type="ECO:0000313" key="2">
    <source>
        <dbReference type="Proteomes" id="UP000054498"/>
    </source>
</evidence>
<dbReference type="GeneID" id="25738023"/>
<reference evidence="1 2" key="1">
    <citation type="journal article" date="2013" name="BMC Genomics">
        <title>Reconstruction of the lipid metabolism for the microalga Monoraphidium neglectum from its genome sequence reveals characteristics suitable for biofuel production.</title>
        <authorList>
            <person name="Bogen C."/>
            <person name="Al-Dilaimi A."/>
            <person name="Albersmeier A."/>
            <person name="Wichmann J."/>
            <person name="Grundmann M."/>
            <person name="Rupp O."/>
            <person name="Lauersen K.J."/>
            <person name="Blifernez-Klassen O."/>
            <person name="Kalinowski J."/>
            <person name="Goesmann A."/>
            <person name="Mussgnug J.H."/>
            <person name="Kruse O."/>
        </authorList>
    </citation>
    <scope>NUCLEOTIDE SEQUENCE [LARGE SCALE GENOMIC DNA]</scope>
    <source>
        <strain evidence="1 2">SAG 48.87</strain>
    </source>
</reference>
<gene>
    <name evidence="1" type="ORF">MNEG_5146</name>
</gene>
<dbReference type="PANTHER" id="PTHR33975">
    <property type="entry name" value="MYELIN-ASSOCIATED OLIGODENDROCYTE BASIC PROTEIN"/>
    <property type="match status" value="1"/>
</dbReference>
<dbReference type="RefSeq" id="XP_013901829.1">
    <property type="nucleotide sequence ID" value="XM_014046375.1"/>
</dbReference>
<evidence type="ECO:0000313" key="1">
    <source>
        <dbReference type="EMBL" id="KIZ02810.1"/>
    </source>
</evidence>
<evidence type="ECO:0008006" key="3">
    <source>
        <dbReference type="Google" id="ProtNLM"/>
    </source>
</evidence>
<dbReference type="OrthoDB" id="542507at2759"/>
<sequence>MFGHVSPAEAARSAGRVGGFAGSSAPSRSYGGGGGYSGGGGGYSRGGSYAPSYGGSYVSPPSFYRGGYSSYGLMGPPVVAPPVVVAPYATGAAVVASPASPVLDALLLMSLAFIAFSAASSALAPGRSGGLLGPDAGAAGSLQLTKIQVGLLAVARDLKRDLDQIAEDADTSSNAGLKELLQEVTLALLRNPQYAEFVSGGKRAVGDSSELERLFNSASLAERSKFTEETLVNVRGGGGVRRARRSAPAGPSARPDELIVVTLLVATQGDVKLPKKIGSGDALKAALRSLGGLRCDQVLGVEVLWTPQAEGDYFSRDELTRDYPDMRML</sequence>
<dbReference type="InterPro" id="IPR053023">
    <property type="entry name" value="FLAP_modulator"/>
</dbReference>
<dbReference type="PIRSF" id="PIRSF037221">
    <property type="entry name" value="DUF1517"/>
    <property type="match status" value="1"/>
</dbReference>
<dbReference type="AlphaFoldDB" id="A0A0D2MIE6"/>
<dbReference type="InterPro" id="IPR010903">
    <property type="entry name" value="DUF1517"/>
</dbReference>
<dbReference type="EMBL" id="KK100972">
    <property type="protein sequence ID" value="KIZ02810.1"/>
    <property type="molecule type" value="Genomic_DNA"/>
</dbReference>
<dbReference type="Pfam" id="PF07466">
    <property type="entry name" value="DUF1517"/>
    <property type="match status" value="1"/>
</dbReference>
<accession>A0A0D2MIE6</accession>
<keyword evidence="2" id="KW-1185">Reference proteome</keyword>
<protein>
    <recommendedName>
        <fullName evidence="3">DUF1517 domain-containing protein</fullName>
    </recommendedName>
</protein>
<organism evidence="1 2">
    <name type="scientific">Monoraphidium neglectum</name>
    <dbReference type="NCBI Taxonomy" id="145388"/>
    <lineage>
        <taxon>Eukaryota</taxon>
        <taxon>Viridiplantae</taxon>
        <taxon>Chlorophyta</taxon>
        <taxon>core chlorophytes</taxon>
        <taxon>Chlorophyceae</taxon>
        <taxon>CS clade</taxon>
        <taxon>Sphaeropleales</taxon>
        <taxon>Selenastraceae</taxon>
        <taxon>Monoraphidium</taxon>
    </lineage>
</organism>